<evidence type="ECO:0000313" key="2">
    <source>
        <dbReference type="EMBL" id="VVB13795.1"/>
    </source>
</evidence>
<keyword evidence="1" id="KW-0732">Signal</keyword>
<dbReference type="AlphaFoldDB" id="A0A565CJG4"/>
<sequence>MATGCSPRSRHWSYLLIRILVGSFADTELATHEQEVEDNVKPSGTSCLVGMRLQF</sequence>
<proteinExistence type="predicted"/>
<reference evidence="2" key="1">
    <citation type="submission" date="2019-07" db="EMBL/GenBank/DDBJ databases">
        <authorList>
            <person name="Dittberner H."/>
        </authorList>
    </citation>
    <scope>NUCLEOTIDE SEQUENCE [LARGE SCALE GENOMIC DNA]</scope>
</reference>
<feature type="chain" id="PRO_5021699269" evidence="1">
    <location>
        <begin position="26"/>
        <end position="55"/>
    </location>
</feature>
<name>A0A565CJG4_9BRAS</name>
<organism evidence="2 3">
    <name type="scientific">Arabis nemorensis</name>
    <dbReference type="NCBI Taxonomy" id="586526"/>
    <lineage>
        <taxon>Eukaryota</taxon>
        <taxon>Viridiplantae</taxon>
        <taxon>Streptophyta</taxon>
        <taxon>Embryophyta</taxon>
        <taxon>Tracheophyta</taxon>
        <taxon>Spermatophyta</taxon>
        <taxon>Magnoliopsida</taxon>
        <taxon>eudicotyledons</taxon>
        <taxon>Gunneridae</taxon>
        <taxon>Pentapetalae</taxon>
        <taxon>rosids</taxon>
        <taxon>malvids</taxon>
        <taxon>Brassicales</taxon>
        <taxon>Brassicaceae</taxon>
        <taxon>Arabideae</taxon>
        <taxon>Arabis</taxon>
    </lineage>
</organism>
<comment type="caution">
    <text evidence="2">The sequence shown here is derived from an EMBL/GenBank/DDBJ whole genome shotgun (WGS) entry which is preliminary data.</text>
</comment>
<evidence type="ECO:0000256" key="1">
    <source>
        <dbReference type="SAM" id="SignalP"/>
    </source>
</evidence>
<dbReference type="EMBL" id="CABITT030000008">
    <property type="protein sequence ID" value="VVB13795.1"/>
    <property type="molecule type" value="Genomic_DNA"/>
</dbReference>
<feature type="signal peptide" evidence="1">
    <location>
        <begin position="1"/>
        <end position="25"/>
    </location>
</feature>
<accession>A0A565CJG4</accession>
<keyword evidence="3" id="KW-1185">Reference proteome</keyword>
<dbReference type="Proteomes" id="UP000489600">
    <property type="component" value="Unassembled WGS sequence"/>
</dbReference>
<gene>
    <name evidence="2" type="ORF">ANE_LOCUS24239</name>
</gene>
<evidence type="ECO:0000313" key="3">
    <source>
        <dbReference type="Proteomes" id="UP000489600"/>
    </source>
</evidence>
<protein>
    <submittedName>
        <fullName evidence="2">Uncharacterized protein</fullName>
    </submittedName>
</protein>